<dbReference type="Proteomes" id="UP000261540">
    <property type="component" value="Unplaced"/>
</dbReference>
<evidence type="ECO:0000313" key="2">
    <source>
        <dbReference type="Proteomes" id="UP000261540"/>
    </source>
</evidence>
<dbReference type="Ensembl" id="ENSPKIT00000026088.1">
    <property type="protein sequence ID" value="ENSPKIP00000002148.1"/>
    <property type="gene ID" value="ENSPKIG00000020158.1"/>
</dbReference>
<reference evidence="1" key="2">
    <citation type="submission" date="2025-09" db="UniProtKB">
        <authorList>
            <consortium name="Ensembl"/>
        </authorList>
    </citation>
    <scope>IDENTIFICATION</scope>
</reference>
<accession>A0A3B3Q7J9</accession>
<sequence>MTTHVSSSTRINIVMCCLTTGIHSEKCDTMRFGYCKNIIVFLHKPRWYNLLHTQATVNFFYKQKEYILK</sequence>
<proteinExistence type="predicted"/>
<organism evidence="1 2">
    <name type="scientific">Paramormyrops kingsleyae</name>
    <dbReference type="NCBI Taxonomy" id="1676925"/>
    <lineage>
        <taxon>Eukaryota</taxon>
        <taxon>Metazoa</taxon>
        <taxon>Chordata</taxon>
        <taxon>Craniata</taxon>
        <taxon>Vertebrata</taxon>
        <taxon>Euteleostomi</taxon>
        <taxon>Actinopterygii</taxon>
        <taxon>Neopterygii</taxon>
        <taxon>Teleostei</taxon>
        <taxon>Osteoglossocephala</taxon>
        <taxon>Osteoglossomorpha</taxon>
        <taxon>Osteoglossiformes</taxon>
        <taxon>Mormyridae</taxon>
        <taxon>Paramormyrops</taxon>
    </lineage>
</organism>
<protein>
    <submittedName>
        <fullName evidence="1">Uncharacterized protein</fullName>
    </submittedName>
</protein>
<dbReference type="AlphaFoldDB" id="A0A3B3Q7J9"/>
<name>A0A3B3Q7J9_9TELE</name>
<keyword evidence="2" id="KW-1185">Reference proteome</keyword>
<reference evidence="1" key="1">
    <citation type="submission" date="2025-08" db="UniProtKB">
        <authorList>
            <consortium name="Ensembl"/>
        </authorList>
    </citation>
    <scope>IDENTIFICATION</scope>
</reference>
<evidence type="ECO:0000313" key="1">
    <source>
        <dbReference type="Ensembl" id="ENSPKIP00000002148.1"/>
    </source>
</evidence>